<dbReference type="RefSeq" id="WP_199040576.1">
    <property type="nucleotide sequence ID" value="NZ_JAELXS010000010.1"/>
</dbReference>
<dbReference type="Proteomes" id="UP000640426">
    <property type="component" value="Unassembled WGS sequence"/>
</dbReference>
<organism evidence="1 2">
    <name type="scientific">Sphingomonas mollis</name>
    <dbReference type="NCBI Taxonomy" id="2795726"/>
    <lineage>
        <taxon>Bacteria</taxon>
        <taxon>Pseudomonadati</taxon>
        <taxon>Pseudomonadota</taxon>
        <taxon>Alphaproteobacteria</taxon>
        <taxon>Sphingomonadales</taxon>
        <taxon>Sphingomonadaceae</taxon>
        <taxon>Sphingomonas</taxon>
    </lineage>
</organism>
<keyword evidence="2" id="KW-1185">Reference proteome</keyword>
<name>A0ABS0XTG3_9SPHN</name>
<proteinExistence type="predicted"/>
<dbReference type="Gene3D" id="3.40.50.2000">
    <property type="entry name" value="Glycogen Phosphorylase B"/>
    <property type="match status" value="1"/>
</dbReference>
<dbReference type="PANTHER" id="PTHR12526:SF600">
    <property type="entry name" value="GLYCOSYL TRANSFERASE GROUP 1"/>
    <property type="match status" value="1"/>
</dbReference>
<evidence type="ECO:0000313" key="1">
    <source>
        <dbReference type="EMBL" id="MBJ6123342.1"/>
    </source>
</evidence>
<comment type="caution">
    <text evidence="1">The sequence shown here is derived from an EMBL/GenBank/DDBJ whole genome shotgun (WGS) entry which is preliminary data.</text>
</comment>
<gene>
    <name evidence="1" type="ORF">JAO74_16260</name>
</gene>
<dbReference type="SUPFAM" id="SSF53756">
    <property type="entry name" value="UDP-Glycosyltransferase/glycogen phosphorylase"/>
    <property type="match status" value="1"/>
</dbReference>
<sequence>MRQTHQGQRSSTRADLRAVLIGAARRLRAVIVDGVKDFLLKLRLTFDRASRQRADATDAWHILMIDNLLPDPLFGAGYPRASAIVHSLVKGGYKVDFYPMESTPDDLLRMNRAFAGAVRFHRGEGARGLRRLLWREGDRFETLFVSRPTPMKALIEALGQPSGDHDFRSVIYDAEAVLSPREVRRRALFGLAWSEAEYQAALAAELSFARGVQAVTAVGHGDADVIGSVLDVPVFVLPHPVTVRPASPDFPGRQDILFVGRLTEAASQSPNVDSVQWFTREVMPQLDHLIGTKYRFHIVGRVEAPEIIALTSDRVILHGVVEDLQPLYDRCRLFVAPTRYAAGIPLKVVEAMGEGIPCVATPLLAQQLAADDIELTTGDGATDFAEQCARLYTDVVAWRIARDGGIAHVRRTCSPAAFDRVLVNVLDHVLPA</sequence>
<reference evidence="2" key="1">
    <citation type="submission" date="2020-12" db="EMBL/GenBank/DDBJ databases">
        <title>Hymenobacter sp.</title>
        <authorList>
            <person name="Kim M.K."/>
        </authorList>
    </citation>
    <scope>NUCLEOTIDE SEQUENCE [LARGE SCALE GENOMIC DNA]</scope>
    <source>
        <strain evidence="2">BT553</strain>
    </source>
</reference>
<dbReference type="Pfam" id="PF13692">
    <property type="entry name" value="Glyco_trans_1_4"/>
    <property type="match status" value="1"/>
</dbReference>
<protein>
    <submittedName>
        <fullName evidence="1">Glycosyltransferase family 4 protein</fullName>
    </submittedName>
</protein>
<dbReference type="PANTHER" id="PTHR12526">
    <property type="entry name" value="GLYCOSYLTRANSFERASE"/>
    <property type="match status" value="1"/>
</dbReference>
<accession>A0ABS0XTG3</accession>
<dbReference type="EMBL" id="JAELXS010000010">
    <property type="protein sequence ID" value="MBJ6123342.1"/>
    <property type="molecule type" value="Genomic_DNA"/>
</dbReference>
<evidence type="ECO:0000313" key="2">
    <source>
        <dbReference type="Proteomes" id="UP000640426"/>
    </source>
</evidence>